<feature type="transmembrane region" description="Helical" evidence="8">
    <location>
        <begin position="12"/>
        <end position="31"/>
    </location>
</feature>
<proteinExistence type="predicted"/>
<evidence type="ECO:0000313" key="11">
    <source>
        <dbReference type="Proteomes" id="UP001596023"/>
    </source>
</evidence>
<evidence type="ECO:0000256" key="6">
    <source>
        <dbReference type="ARBA" id="ARBA00022989"/>
    </source>
</evidence>
<comment type="subcellular location">
    <subcellularLocation>
        <location evidence="1">Cell membrane</location>
        <topology evidence="1">Multi-pass membrane protein</topology>
    </subcellularLocation>
</comment>
<reference evidence="11" key="1">
    <citation type="journal article" date="2019" name="Int. J. Syst. Evol. Microbiol.">
        <title>The Global Catalogue of Microorganisms (GCM) 10K type strain sequencing project: providing services to taxonomists for standard genome sequencing and annotation.</title>
        <authorList>
            <consortium name="The Broad Institute Genomics Platform"/>
            <consortium name="The Broad Institute Genome Sequencing Center for Infectious Disease"/>
            <person name="Wu L."/>
            <person name="Ma J."/>
        </authorList>
    </citation>
    <scope>NUCLEOTIDE SEQUENCE [LARGE SCALE GENOMIC DNA]</scope>
    <source>
        <strain evidence="11">CCUG 66188</strain>
    </source>
</reference>
<feature type="transmembrane region" description="Helical" evidence="8">
    <location>
        <begin position="203"/>
        <end position="222"/>
    </location>
</feature>
<dbReference type="GO" id="GO:0016757">
    <property type="term" value="F:glycosyltransferase activity"/>
    <property type="evidence" value="ECO:0007669"/>
    <property type="project" value="UniProtKB-KW"/>
</dbReference>
<feature type="transmembrane region" description="Helical" evidence="8">
    <location>
        <begin position="360"/>
        <end position="378"/>
    </location>
</feature>
<dbReference type="EC" id="2.4.-.-" evidence="10"/>
<keyword evidence="3 10" id="KW-0328">Glycosyltransferase</keyword>
<evidence type="ECO:0000256" key="1">
    <source>
        <dbReference type="ARBA" id="ARBA00004651"/>
    </source>
</evidence>
<dbReference type="EMBL" id="JBHSGN010000136">
    <property type="protein sequence ID" value="MFC4676418.1"/>
    <property type="molecule type" value="Genomic_DNA"/>
</dbReference>
<dbReference type="RefSeq" id="WP_380000640.1">
    <property type="nucleotide sequence ID" value="NZ_JBHSGN010000136.1"/>
</dbReference>
<feature type="transmembrane region" description="Helical" evidence="8">
    <location>
        <begin position="302"/>
        <end position="325"/>
    </location>
</feature>
<dbReference type="Proteomes" id="UP001596023">
    <property type="component" value="Unassembled WGS sequence"/>
</dbReference>
<keyword evidence="5 8" id="KW-0812">Transmembrane</keyword>
<evidence type="ECO:0000256" key="8">
    <source>
        <dbReference type="SAM" id="Phobius"/>
    </source>
</evidence>
<keyword evidence="2" id="KW-1003">Cell membrane</keyword>
<evidence type="ECO:0000256" key="4">
    <source>
        <dbReference type="ARBA" id="ARBA00022679"/>
    </source>
</evidence>
<dbReference type="InterPro" id="IPR050297">
    <property type="entry name" value="LipidA_mod_glycosyltrf_83"/>
</dbReference>
<feature type="transmembrane region" description="Helical" evidence="8">
    <location>
        <begin position="331"/>
        <end position="348"/>
    </location>
</feature>
<organism evidence="10 11">
    <name type="scientific">Dysgonomonas termitidis</name>
    <dbReference type="NCBI Taxonomy" id="1516126"/>
    <lineage>
        <taxon>Bacteria</taxon>
        <taxon>Pseudomonadati</taxon>
        <taxon>Bacteroidota</taxon>
        <taxon>Bacteroidia</taxon>
        <taxon>Bacteroidales</taxon>
        <taxon>Dysgonomonadaceae</taxon>
        <taxon>Dysgonomonas</taxon>
    </lineage>
</organism>
<evidence type="ECO:0000256" key="3">
    <source>
        <dbReference type="ARBA" id="ARBA00022676"/>
    </source>
</evidence>
<dbReference type="PANTHER" id="PTHR33908:SF11">
    <property type="entry name" value="MEMBRANE PROTEIN"/>
    <property type="match status" value="1"/>
</dbReference>
<comment type="caution">
    <text evidence="10">The sequence shown here is derived from an EMBL/GenBank/DDBJ whole genome shotgun (WGS) entry which is preliminary data.</text>
</comment>
<feature type="domain" description="Glycosyltransferase RgtA/B/C/D-like" evidence="9">
    <location>
        <begin position="65"/>
        <end position="221"/>
    </location>
</feature>
<evidence type="ECO:0000256" key="7">
    <source>
        <dbReference type="ARBA" id="ARBA00023136"/>
    </source>
</evidence>
<dbReference type="Pfam" id="PF13231">
    <property type="entry name" value="PMT_2"/>
    <property type="match status" value="1"/>
</dbReference>
<evidence type="ECO:0000313" key="10">
    <source>
        <dbReference type="EMBL" id="MFC4676418.1"/>
    </source>
</evidence>
<name>A0ABV9L3R6_9BACT</name>
<keyword evidence="4 10" id="KW-0808">Transferase</keyword>
<accession>A0ABV9L3R6</accession>
<feature type="transmembrane region" description="Helical" evidence="8">
    <location>
        <begin position="114"/>
        <end position="132"/>
    </location>
</feature>
<evidence type="ECO:0000259" key="9">
    <source>
        <dbReference type="Pfam" id="PF13231"/>
    </source>
</evidence>
<keyword evidence="11" id="KW-1185">Reference proteome</keyword>
<dbReference type="InterPro" id="IPR038731">
    <property type="entry name" value="RgtA/B/C-like"/>
</dbReference>
<protein>
    <submittedName>
        <fullName evidence="10">Glycosyltransferase family 39 protein</fullName>
        <ecNumber evidence="10">2.4.-.-</ecNumber>
    </submittedName>
</protein>
<feature type="transmembrane region" description="Helical" evidence="8">
    <location>
        <begin position="79"/>
        <end position="102"/>
    </location>
</feature>
<dbReference type="PANTHER" id="PTHR33908">
    <property type="entry name" value="MANNOSYLTRANSFERASE YKCB-RELATED"/>
    <property type="match status" value="1"/>
</dbReference>
<gene>
    <name evidence="10" type="ORF">ACFO6W_22300</name>
</gene>
<feature type="transmembrane region" description="Helical" evidence="8">
    <location>
        <begin position="273"/>
        <end position="290"/>
    </location>
</feature>
<evidence type="ECO:0000256" key="5">
    <source>
        <dbReference type="ARBA" id="ARBA00022692"/>
    </source>
</evidence>
<feature type="transmembrane region" description="Helical" evidence="8">
    <location>
        <begin position="168"/>
        <end position="197"/>
    </location>
</feature>
<sequence length="504" mass="58445">MEKFKKRTMKFSTALIYVCLFIAGVSLFTYLDFKDTSLLYDDVYSISMAKASYADILNITASDVHPPLYYWCLKLFSSLFGDSLFCFRIFSTLGIIAVLLLGCFPIRRLFGDKTAITFMLLIIIFPVTQYLATEIRMYSWTMFFVLACALSAYQAFKKGGRMCWGVFLVTGLCAAYFHNYGLLSVFGIYILFFIILIRAKKKLTYLILCGVLFSIVYLPWLIQLWGQVDAVSSGYWIKPLTLNDLFLHIYYFYSPKEIWQPFTYFSKLQMMTGLIVLMAIQLVLTIKVLLSDNIKKDKMPLLAIISFITFLFPVAIGFIISVTYLPVLVTRYMTCSFGLFILSLALILAKALEFPRYRRLSYAFLLLLLITGGVRLYSGVNYYNRTGSAYQSIRDFIKGGDRTRTTLVVNDFSYHVMPRLQLIVPENEYIILTGERTEDFRPFRFDEIRLEDFVAADFILVHQDREAIQHDFRQYRESLTNHYIAIDSLHATDIRLYHMKKVTP</sequence>
<keyword evidence="6 8" id="KW-1133">Transmembrane helix</keyword>
<evidence type="ECO:0000256" key="2">
    <source>
        <dbReference type="ARBA" id="ARBA00022475"/>
    </source>
</evidence>
<keyword evidence="7 8" id="KW-0472">Membrane</keyword>